<dbReference type="EMBL" id="MLAK01000878">
    <property type="protein sequence ID" value="OHT02189.1"/>
    <property type="molecule type" value="Genomic_DNA"/>
</dbReference>
<keyword evidence="9" id="KW-1185">Reference proteome</keyword>
<protein>
    <recommendedName>
        <fullName evidence="6">AP complex subunit sigma</fullName>
    </recommendedName>
</protein>
<feature type="domain" description="AP complex mu/sigma subunit" evidence="7">
    <location>
        <begin position="1"/>
        <end position="148"/>
    </location>
</feature>
<dbReference type="PANTHER" id="PTHR11753">
    <property type="entry name" value="ADAPTOR COMPLEXES SMALL SUBUNIT FAMILY"/>
    <property type="match status" value="1"/>
</dbReference>
<evidence type="ECO:0000256" key="6">
    <source>
        <dbReference type="PIRNR" id="PIRNR015588"/>
    </source>
</evidence>
<proteinExistence type="inferred from homology"/>
<dbReference type="GO" id="GO:0006886">
    <property type="term" value="P:intracellular protein transport"/>
    <property type="evidence" value="ECO:0007669"/>
    <property type="project" value="UniProtKB-UniRule"/>
</dbReference>
<dbReference type="Proteomes" id="UP000179807">
    <property type="component" value="Unassembled WGS sequence"/>
</dbReference>
<dbReference type="Pfam" id="PF01217">
    <property type="entry name" value="Clat_adaptor_s"/>
    <property type="match status" value="1"/>
</dbReference>
<dbReference type="InterPro" id="IPR022775">
    <property type="entry name" value="AP_mu_sigma_su"/>
</dbReference>
<dbReference type="VEuPathDB" id="TrichDB:TRFO_30814"/>
<comment type="similarity">
    <text evidence="2 6">Belongs to the adaptor complexes small subunit family.</text>
</comment>
<dbReference type="RefSeq" id="XP_068355325.1">
    <property type="nucleotide sequence ID" value="XM_068507561.1"/>
</dbReference>
<dbReference type="PIRSF" id="PIRSF015588">
    <property type="entry name" value="AP_complex_sigma"/>
    <property type="match status" value="1"/>
</dbReference>
<reference evidence="8" key="1">
    <citation type="submission" date="2016-10" db="EMBL/GenBank/DDBJ databases">
        <authorList>
            <person name="Benchimol M."/>
            <person name="Almeida L.G."/>
            <person name="Vasconcelos A.T."/>
            <person name="Perreira-Neves A."/>
            <person name="Rosa I.A."/>
            <person name="Tasca T."/>
            <person name="Bogo M.R."/>
            <person name="de Souza W."/>
        </authorList>
    </citation>
    <scope>NUCLEOTIDE SEQUENCE [LARGE SCALE GENOMIC DNA]</scope>
    <source>
        <strain evidence="8">K</strain>
    </source>
</reference>
<evidence type="ECO:0000313" key="9">
    <source>
        <dbReference type="Proteomes" id="UP000179807"/>
    </source>
</evidence>
<evidence type="ECO:0000256" key="1">
    <source>
        <dbReference type="ARBA" id="ARBA00004308"/>
    </source>
</evidence>
<gene>
    <name evidence="8" type="ORF">TRFO_30814</name>
</gene>
<organism evidence="8 9">
    <name type="scientific">Tritrichomonas foetus</name>
    <dbReference type="NCBI Taxonomy" id="1144522"/>
    <lineage>
        <taxon>Eukaryota</taxon>
        <taxon>Metamonada</taxon>
        <taxon>Parabasalia</taxon>
        <taxon>Tritrichomonadida</taxon>
        <taxon>Tritrichomonadidae</taxon>
        <taxon>Tritrichomonas</taxon>
    </lineage>
</organism>
<dbReference type="OrthoDB" id="10261046at2759"/>
<dbReference type="AlphaFoldDB" id="A0A1J4JY41"/>
<keyword evidence="3 6" id="KW-0813">Transport</keyword>
<dbReference type="InterPro" id="IPR016635">
    <property type="entry name" value="AP_complex_ssu"/>
</dbReference>
<accession>A0A1J4JY41</accession>
<sequence length="163" mass="18422">MIYAFFVINENGDIRLARSYVEMSQEARNRLAHEVFRMVSSRASNLCNIVPGDGITSYPFTRKVSIVYRAYATLYVITVVDECENPLAMLDIIHTFVEVLNGCFKDVSEVQLAFNPDKALQALDSLINGGLIFETQQELALSRLAEENAADKRFGIKMNFQNK</sequence>
<keyword evidence="5 6" id="KW-0472">Membrane</keyword>
<dbReference type="Gene3D" id="3.30.450.60">
    <property type="match status" value="1"/>
</dbReference>
<comment type="caution">
    <text evidence="8">The sequence shown here is derived from an EMBL/GenBank/DDBJ whole genome shotgun (WGS) entry which is preliminary data.</text>
</comment>
<evidence type="ECO:0000259" key="7">
    <source>
        <dbReference type="Pfam" id="PF01217"/>
    </source>
</evidence>
<evidence type="ECO:0000313" key="8">
    <source>
        <dbReference type="EMBL" id="OHT02189.1"/>
    </source>
</evidence>
<dbReference type="SUPFAM" id="SSF64356">
    <property type="entry name" value="SNARE-like"/>
    <property type="match status" value="1"/>
</dbReference>
<dbReference type="GeneID" id="94842265"/>
<name>A0A1J4JY41_9EUKA</name>
<evidence type="ECO:0000256" key="3">
    <source>
        <dbReference type="ARBA" id="ARBA00022448"/>
    </source>
</evidence>
<evidence type="ECO:0000256" key="4">
    <source>
        <dbReference type="ARBA" id="ARBA00022927"/>
    </source>
</evidence>
<dbReference type="GO" id="GO:0012505">
    <property type="term" value="C:endomembrane system"/>
    <property type="evidence" value="ECO:0007669"/>
    <property type="project" value="UniProtKB-SubCell"/>
</dbReference>
<comment type="subcellular location">
    <subcellularLocation>
        <location evidence="1">Endomembrane system</location>
    </subcellularLocation>
</comment>
<keyword evidence="4 6" id="KW-0653">Protein transport</keyword>
<dbReference type="InterPro" id="IPR011012">
    <property type="entry name" value="Longin-like_dom_sf"/>
</dbReference>
<evidence type="ECO:0000256" key="2">
    <source>
        <dbReference type="ARBA" id="ARBA00006972"/>
    </source>
</evidence>
<evidence type="ECO:0000256" key="5">
    <source>
        <dbReference type="ARBA" id="ARBA00023136"/>
    </source>
</evidence>